<organism evidence="7 8">
    <name type="scientific">Mytilus galloprovincialis</name>
    <name type="common">Mediterranean mussel</name>
    <dbReference type="NCBI Taxonomy" id="29158"/>
    <lineage>
        <taxon>Eukaryota</taxon>
        <taxon>Metazoa</taxon>
        <taxon>Spiralia</taxon>
        <taxon>Lophotrochozoa</taxon>
        <taxon>Mollusca</taxon>
        <taxon>Bivalvia</taxon>
        <taxon>Autobranchia</taxon>
        <taxon>Pteriomorphia</taxon>
        <taxon>Mytilida</taxon>
        <taxon>Mytiloidea</taxon>
        <taxon>Mytilidae</taxon>
        <taxon>Mytilinae</taxon>
        <taxon>Mytilus</taxon>
    </lineage>
</organism>
<reference evidence="7" key="1">
    <citation type="submission" date="2018-11" db="EMBL/GenBank/DDBJ databases">
        <authorList>
            <person name="Alioto T."/>
            <person name="Alioto T."/>
        </authorList>
    </citation>
    <scope>NUCLEOTIDE SEQUENCE</scope>
</reference>
<feature type="transmembrane region" description="Helical" evidence="5">
    <location>
        <begin position="99"/>
        <end position="123"/>
    </location>
</feature>
<feature type="transmembrane region" description="Helical" evidence="5">
    <location>
        <begin position="195"/>
        <end position="218"/>
    </location>
</feature>
<evidence type="ECO:0000256" key="1">
    <source>
        <dbReference type="ARBA" id="ARBA00004141"/>
    </source>
</evidence>
<dbReference type="Pfam" id="PF01740">
    <property type="entry name" value="STAS"/>
    <property type="match status" value="1"/>
</dbReference>
<accession>A0A8B6GQ60</accession>
<gene>
    <name evidence="7" type="ORF">MGAL_10B089973</name>
</gene>
<dbReference type="Pfam" id="PF00916">
    <property type="entry name" value="Sulfate_transp"/>
    <property type="match status" value="2"/>
</dbReference>
<dbReference type="PROSITE" id="PS50801">
    <property type="entry name" value="STAS"/>
    <property type="match status" value="1"/>
</dbReference>
<feature type="transmembrane region" description="Helical" evidence="5">
    <location>
        <begin position="230"/>
        <end position="248"/>
    </location>
</feature>
<keyword evidence="4 5" id="KW-0472">Membrane</keyword>
<dbReference type="GO" id="GO:0016020">
    <property type="term" value="C:membrane"/>
    <property type="evidence" value="ECO:0007669"/>
    <property type="project" value="UniProtKB-SubCell"/>
</dbReference>
<feature type="transmembrane region" description="Helical" evidence="5">
    <location>
        <begin position="325"/>
        <end position="353"/>
    </location>
</feature>
<dbReference type="InterPro" id="IPR001902">
    <property type="entry name" value="SLC26A/SulP_fam"/>
</dbReference>
<dbReference type="Proteomes" id="UP000596742">
    <property type="component" value="Unassembled WGS sequence"/>
</dbReference>
<comment type="caution">
    <text evidence="7">The sequence shown here is derived from an EMBL/GenBank/DDBJ whole genome shotgun (WGS) entry which is preliminary data.</text>
</comment>
<evidence type="ECO:0000256" key="4">
    <source>
        <dbReference type="ARBA" id="ARBA00023136"/>
    </source>
</evidence>
<dbReference type="SUPFAM" id="SSF52091">
    <property type="entry name" value="SpoIIaa-like"/>
    <property type="match status" value="1"/>
</dbReference>
<sequence length="544" mass="60220">MAELETEILELTTNEDTGLHRVVDFNAKYYKQKTDEKVCDRIKRHAKKYSSLNYMKSCLFSNVPIIQNLKKYNLRKYLVSDILSGITVGIMQIPQGMAFGLLTTLPPICGMYTAFFGPLTYFFIGSSRHLSVGAVAVVSLMMASVIDVAMQENNLYAVKESSTNISTDDIINKRKIEIATLPSPVLPNPVIATDYIADAFIIGIVAFTHSVSGARLLARKHNYEIDPNQELVASGAGSVVCSIFSGYINAGSLSRTMVLDGTNGKSQIACLVGCVIVIIMILAIGPLFYSLPKCVLSAVIIINLRTMYLQILEVPSLWRTSKYDFVIWMVTFLTSSILDVDIGIASSLIFSLLTVSLRTQSPSSYTLGFVGKTNQLKSVDRYDPVVTPDNVRIVQFQAPIYFANADIFVKSVVKLTGIDPVKARKKQKQFNQIETNISPIDVTENCDLTMQIESKMSENFVDGVEIVILDFSGVNFVDIVGIKALKRVYTDYNSIGIQVFIASCNDTVASMMTSTDFMKDYEETVYLTVNCILTHKKLRSGLQV</sequence>
<keyword evidence="8" id="KW-1185">Reference proteome</keyword>
<evidence type="ECO:0000313" key="8">
    <source>
        <dbReference type="Proteomes" id="UP000596742"/>
    </source>
</evidence>
<dbReference type="AlphaFoldDB" id="A0A8B6GQ60"/>
<dbReference type="PANTHER" id="PTHR11814">
    <property type="entry name" value="SULFATE TRANSPORTER"/>
    <property type="match status" value="1"/>
</dbReference>
<name>A0A8B6GQ60_MYTGA</name>
<keyword evidence="3 5" id="KW-1133">Transmembrane helix</keyword>
<evidence type="ECO:0000256" key="5">
    <source>
        <dbReference type="SAM" id="Phobius"/>
    </source>
</evidence>
<dbReference type="Gene3D" id="3.30.750.24">
    <property type="entry name" value="STAS domain"/>
    <property type="match status" value="1"/>
</dbReference>
<comment type="subcellular location">
    <subcellularLocation>
        <location evidence="1">Membrane</location>
        <topology evidence="1">Multi-pass membrane protein</topology>
    </subcellularLocation>
</comment>
<dbReference type="GO" id="GO:0055085">
    <property type="term" value="P:transmembrane transport"/>
    <property type="evidence" value="ECO:0007669"/>
    <property type="project" value="InterPro"/>
</dbReference>
<feature type="transmembrane region" description="Helical" evidence="5">
    <location>
        <begin position="130"/>
        <end position="150"/>
    </location>
</feature>
<evidence type="ECO:0000259" key="6">
    <source>
        <dbReference type="PROSITE" id="PS50801"/>
    </source>
</evidence>
<dbReference type="InterPro" id="IPR011547">
    <property type="entry name" value="SLC26A/SulP_dom"/>
</dbReference>
<feature type="domain" description="STAS" evidence="6">
    <location>
        <begin position="381"/>
        <end position="544"/>
    </location>
</feature>
<dbReference type="InterPro" id="IPR002645">
    <property type="entry name" value="STAS_dom"/>
</dbReference>
<protein>
    <submittedName>
        <fullName evidence="7">Solute carrier family 26 (Sulfate anion transporter), member 2</fullName>
    </submittedName>
</protein>
<dbReference type="OrthoDB" id="288203at2759"/>
<evidence type="ECO:0000256" key="2">
    <source>
        <dbReference type="ARBA" id="ARBA00022692"/>
    </source>
</evidence>
<feature type="transmembrane region" description="Helical" evidence="5">
    <location>
        <begin position="268"/>
        <end position="288"/>
    </location>
</feature>
<evidence type="ECO:0000313" key="7">
    <source>
        <dbReference type="EMBL" id="VDI67673.1"/>
    </source>
</evidence>
<proteinExistence type="predicted"/>
<dbReference type="InterPro" id="IPR036513">
    <property type="entry name" value="STAS_dom_sf"/>
</dbReference>
<dbReference type="EMBL" id="UYJE01008837">
    <property type="protein sequence ID" value="VDI67673.1"/>
    <property type="molecule type" value="Genomic_DNA"/>
</dbReference>
<feature type="transmembrane region" description="Helical" evidence="5">
    <location>
        <begin position="295"/>
        <end position="313"/>
    </location>
</feature>
<feature type="transmembrane region" description="Helical" evidence="5">
    <location>
        <begin position="77"/>
        <end position="93"/>
    </location>
</feature>
<evidence type="ECO:0000256" key="3">
    <source>
        <dbReference type="ARBA" id="ARBA00022989"/>
    </source>
</evidence>
<keyword evidence="2 5" id="KW-0812">Transmembrane</keyword>
<dbReference type="CDD" id="cd07042">
    <property type="entry name" value="STAS_SulP_like_sulfate_transporter"/>
    <property type="match status" value="1"/>
</dbReference>